<sequence>MSGAAVILVTRARLIHHQQPPPPPATTTHAHPQPLRTTDSFQTPLCQENNEYFNSDKYSI</sequence>
<gene>
    <name evidence="2" type="ORF">E2C01_035368</name>
</gene>
<proteinExistence type="predicted"/>
<dbReference type="EMBL" id="VSRR010005176">
    <property type="protein sequence ID" value="MPC41764.1"/>
    <property type="molecule type" value="Genomic_DNA"/>
</dbReference>
<feature type="compositionally biased region" description="Polar residues" evidence="1">
    <location>
        <begin position="35"/>
        <end position="45"/>
    </location>
</feature>
<evidence type="ECO:0000313" key="2">
    <source>
        <dbReference type="EMBL" id="MPC41764.1"/>
    </source>
</evidence>
<evidence type="ECO:0000313" key="3">
    <source>
        <dbReference type="Proteomes" id="UP000324222"/>
    </source>
</evidence>
<dbReference type="AlphaFoldDB" id="A0A5B7FBA3"/>
<accession>A0A5B7FBA3</accession>
<evidence type="ECO:0000256" key="1">
    <source>
        <dbReference type="SAM" id="MobiDB-lite"/>
    </source>
</evidence>
<comment type="caution">
    <text evidence="2">The sequence shown here is derived from an EMBL/GenBank/DDBJ whole genome shotgun (WGS) entry which is preliminary data.</text>
</comment>
<feature type="region of interest" description="Disordered" evidence="1">
    <location>
        <begin position="15"/>
        <end position="45"/>
    </location>
</feature>
<dbReference type="Proteomes" id="UP000324222">
    <property type="component" value="Unassembled WGS sequence"/>
</dbReference>
<reference evidence="2 3" key="1">
    <citation type="submission" date="2019-05" db="EMBL/GenBank/DDBJ databases">
        <title>Another draft genome of Portunus trituberculatus and its Hox gene families provides insights of decapod evolution.</title>
        <authorList>
            <person name="Jeong J.-H."/>
            <person name="Song I."/>
            <person name="Kim S."/>
            <person name="Choi T."/>
            <person name="Kim D."/>
            <person name="Ryu S."/>
            <person name="Kim W."/>
        </authorList>
    </citation>
    <scope>NUCLEOTIDE SEQUENCE [LARGE SCALE GENOMIC DNA]</scope>
    <source>
        <tissue evidence="2">Muscle</tissue>
    </source>
</reference>
<keyword evidence="3" id="KW-1185">Reference proteome</keyword>
<organism evidence="2 3">
    <name type="scientific">Portunus trituberculatus</name>
    <name type="common">Swimming crab</name>
    <name type="synonym">Neptunus trituberculatus</name>
    <dbReference type="NCBI Taxonomy" id="210409"/>
    <lineage>
        <taxon>Eukaryota</taxon>
        <taxon>Metazoa</taxon>
        <taxon>Ecdysozoa</taxon>
        <taxon>Arthropoda</taxon>
        <taxon>Crustacea</taxon>
        <taxon>Multicrustacea</taxon>
        <taxon>Malacostraca</taxon>
        <taxon>Eumalacostraca</taxon>
        <taxon>Eucarida</taxon>
        <taxon>Decapoda</taxon>
        <taxon>Pleocyemata</taxon>
        <taxon>Brachyura</taxon>
        <taxon>Eubrachyura</taxon>
        <taxon>Portunoidea</taxon>
        <taxon>Portunidae</taxon>
        <taxon>Portuninae</taxon>
        <taxon>Portunus</taxon>
    </lineage>
</organism>
<name>A0A5B7FBA3_PORTR</name>
<protein>
    <submittedName>
        <fullName evidence="2">Uncharacterized protein</fullName>
    </submittedName>
</protein>